<dbReference type="OrthoDB" id="9785695at2"/>
<dbReference type="Proteomes" id="UP000318801">
    <property type="component" value="Unassembled WGS sequence"/>
</dbReference>
<protein>
    <submittedName>
        <fullName evidence="3">Inositol monophosphatase</fullName>
    </submittedName>
</protein>
<comment type="caution">
    <text evidence="3">The sequence shown here is derived from an EMBL/GenBank/DDBJ whole genome shotgun (WGS) entry which is preliminary data.</text>
</comment>
<dbReference type="GO" id="GO:0006020">
    <property type="term" value="P:inositol metabolic process"/>
    <property type="evidence" value="ECO:0007669"/>
    <property type="project" value="TreeGrafter"/>
</dbReference>
<organism evidence="3 4">
    <name type="scientific">Martelella alba</name>
    <dbReference type="NCBI Taxonomy" id="2590451"/>
    <lineage>
        <taxon>Bacteria</taxon>
        <taxon>Pseudomonadati</taxon>
        <taxon>Pseudomonadota</taxon>
        <taxon>Alphaproteobacteria</taxon>
        <taxon>Hyphomicrobiales</taxon>
        <taxon>Aurantimonadaceae</taxon>
        <taxon>Martelella</taxon>
    </lineage>
</organism>
<evidence type="ECO:0000256" key="2">
    <source>
        <dbReference type="PIRSR" id="PIRSR600760-2"/>
    </source>
</evidence>
<keyword evidence="4" id="KW-1185">Reference proteome</keyword>
<feature type="binding site" evidence="2">
    <location>
        <position position="95"/>
    </location>
    <ligand>
        <name>Mg(2+)</name>
        <dbReference type="ChEBI" id="CHEBI:18420"/>
        <label>1</label>
        <note>catalytic</note>
    </ligand>
</feature>
<dbReference type="CDD" id="cd01517">
    <property type="entry name" value="PAP_phosphatase"/>
    <property type="match status" value="1"/>
</dbReference>
<reference evidence="3 4" key="1">
    <citation type="submission" date="2019-06" db="EMBL/GenBank/DDBJ databases">
        <authorList>
            <person name="Li M."/>
        </authorList>
    </citation>
    <scope>NUCLEOTIDE SEQUENCE [LARGE SCALE GENOMIC DNA]</scope>
    <source>
        <strain evidence="3 4">BGMRC2036</strain>
    </source>
</reference>
<dbReference type="PANTHER" id="PTHR20854:SF4">
    <property type="entry name" value="INOSITOL-1-MONOPHOSPHATASE-RELATED"/>
    <property type="match status" value="1"/>
</dbReference>
<dbReference type="AlphaFoldDB" id="A0A506UJN2"/>
<keyword evidence="2" id="KW-0460">Magnesium</keyword>
<dbReference type="Pfam" id="PF00459">
    <property type="entry name" value="Inositol_P"/>
    <property type="match status" value="1"/>
</dbReference>
<comment type="cofactor">
    <cofactor evidence="2">
        <name>Mg(2+)</name>
        <dbReference type="ChEBI" id="CHEBI:18420"/>
    </cofactor>
</comment>
<dbReference type="GO" id="GO:0046872">
    <property type="term" value="F:metal ion binding"/>
    <property type="evidence" value="ECO:0007669"/>
    <property type="project" value="UniProtKB-KW"/>
</dbReference>
<proteinExistence type="inferred from homology"/>
<gene>
    <name evidence="3" type="ORF">FJU08_03030</name>
</gene>
<feature type="binding site" evidence="2">
    <location>
        <position position="98"/>
    </location>
    <ligand>
        <name>Mg(2+)</name>
        <dbReference type="ChEBI" id="CHEBI:18420"/>
        <label>1</label>
        <note>catalytic</note>
    </ligand>
</feature>
<dbReference type="GO" id="GO:0008934">
    <property type="term" value="F:inositol monophosphate 1-phosphatase activity"/>
    <property type="evidence" value="ECO:0007669"/>
    <property type="project" value="TreeGrafter"/>
</dbReference>
<keyword evidence="2" id="KW-0479">Metal-binding</keyword>
<evidence type="ECO:0000313" key="3">
    <source>
        <dbReference type="EMBL" id="TPW33541.1"/>
    </source>
</evidence>
<dbReference type="InterPro" id="IPR000760">
    <property type="entry name" value="Inositol_monophosphatase-like"/>
</dbReference>
<evidence type="ECO:0000256" key="1">
    <source>
        <dbReference type="ARBA" id="ARBA00009759"/>
    </source>
</evidence>
<evidence type="ECO:0000313" key="4">
    <source>
        <dbReference type="Proteomes" id="UP000318801"/>
    </source>
</evidence>
<dbReference type="Gene3D" id="3.40.190.80">
    <property type="match status" value="1"/>
</dbReference>
<dbReference type="RefSeq" id="WP_141147480.1">
    <property type="nucleotide sequence ID" value="NZ_VHLG01000001.1"/>
</dbReference>
<accession>A0A506UJN2</accession>
<dbReference type="SUPFAM" id="SSF56655">
    <property type="entry name" value="Carbohydrate phosphatase"/>
    <property type="match status" value="1"/>
</dbReference>
<dbReference type="Gene3D" id="3.30.540.10">
    <property type="entry name" value="Fructose-1,6-Bisphosphatase, subunit A, domain 1"/>
    <property type="match status" value="1"/>
</dbReference>
<dbReference type="PRINTS" id="PR00377">
    <property type="entry name" value="IMPHPHTASES"/>
</dbReference>
<feature type="binding site" evidence="2">
    <location>
        <position position="72"/>
    </location>
    <ligand>
        <name>Mg(2+)</name>
        <dbReference type="ChEBI" id="CHEBI:18420"/>
        <label>1</label>
        <note>catalytic</note>
    </ligand>
</feature>
<dbReference type="PANTHER" id="PTHR20854">
    <property type="entry name" value="INOSITOL MONOPHOSPHATASE"/>
    <property type="match status" value="1"/>
</dbReference>
<dbReference type="GO" id="GO:0007165">
    <property type="term" value="P:signal transduction"/>
    <property type="evidence" value="ECO:0007669"/>
    <property type="project" value="TreeGrafter"/>
</dbReference>
<feature type="binding site" evidence="2">
    <location>
        <position position="97"/>
    </location>
    <ligand>
        <name>Mg(2+)</name>
        <dbReference type="ChEBI" id="CHEBI:18420"/>
        <label>1</label>
        <note>catalytic</note>
    </ligand>
</feature>
<feature type="binding site" evidence="2">
    <location>
        <position position="224"/>
    </location>
    <ligand>
        <name>Mg(2+)</name>
        <dbReference type="ChEBI" id="CHEBI:18420"/>
        <label>1</label>
        <note>catalytic</note>
    </ligand>
</feature>
<dbReference type="EMBL" id="VHLG01000001">
    <property type="protein sequence ID" value="TPW33541.1"/>
    <property type="molecule type" value="Genomic_DNA"/>
</dbReference>
<comment type="similarity">
    <text evidence="1">Belongs to the inositol monophosphatase superfamily.</text>
</comment>
<sequence length="275" mass="29673">MTITSDTLDQLSALMRRAAREEILPRFRRLATDEVAEKSEPSDLVTVADTGAERVIKAGVAKILPGASFVGEEGVAADPSLLEKLQDAELAVVVDPIDGTFNFANGISAYGVMMAIVEKGETVAGLIYDPMGDDFMMAEKGSGTWLKRADGTAQRMKVADPVPLEQMLGAASIAFMPGDERAGLLANLAKVRFAASYRCAAVEYRAFASGGLHFFTYFKIMPWDHLAGVLMGQEAGAYIARYDGSPYLPSHIEGGLLGAPDRESWQELRQKVFTL</sequence>
<name>A0A506UJN2_9HYPH</name>